<accession>A0A396IQK1</accession>
<dbReference type="Proteomes" id="UP000265566">
    <property type="component" value="Chromosome 3"/>
</dbReference>
<dbReference type="EMBL" id="PSQE01000003">
    <property type="protein sequence ID" value="RHN66803.1"/>
    <property type="molecule type" value="Genomic_DNA"/>
</dbReference>
<reference evidence="1" key="1">
    <citation type="journal article" date="2018" name="Nat. Plants">
        <title>Whole-genome landscape of Medicago truncatula symbiotic genes.</title>
        <authorList>
            <person name="Pecrix Y."/>
            <person name="Gamas P."/>
            <person name="Carrere S."/>
        </authorList>
    </citation>
    <scope>NUCLEOTIDE SEQUENCE</scope>
    <source>
        <tissue evidence="1">Leaves</tissue>
    </source>
</reference>
<evidence type="ECO:0000313" key="1">
    <source>
        <dbReference type="EMBL" id="RHN66803.1"/>
    </source>
</evidence>
<protein>
    <submittedName>
        <fullName evidence="1">Uncharacterized protein</fullName>
    </submittedName>
</protein>
<dbReference type="AlphaFoldDB" id="A0A396IQK1"/>
<proteinExistence type="predicted"/>
<organism evidence="1">
    <name type="scientific">Medicago truncatula</name>
    <name type="common">Barrel medic</name>
    <name type="synonym">Medicago tribuloides</name>
    <dbReference type="NCBI Taxonomy" id="3880"/>
    <lineage>
        <taxon>Eukaryota</taxon>
        <taxon>Viridiplantae</taxon>
        <taxon>Streptophyta</taxon>
        <taxon>Embryophyta</taxon>
        <taxon>Tracheophyta</taxon>
        <taxon>Spermatophyta</taxon>
        <taxon>Magnoliopsida</taxon>
        <taxon>eudicotyledons</taxon>
        <taxon>Gunneridae</taxon>
        <taxon>Pentapetalae</taxon>
        <taxon>rosids</taxon>
        <taxon>fabids</taxon>
        <taxon>Fabales</taxon>
        <taxon>Fabaceae</taxon>
        <taxon>Papilionoideae</taxon>
        <taxon>50 kb inversion clade</taxon>
        <taxon>NPAAA clade</taxon>
        <taxon>Hologalegina</taxon>
        <taxon>IRL clade</taxon>
        <taxon>Trifolieae</taxon>
        <taxon>Medicago</taxon>
    </lineage>
</organism>
<name>A0A396IQK1_MEDTR</name>
<sequence length="169" mass="18732">MASTSLLDILVPEQTVSDHIESPSSLEKVSEPNFMITSEDYDDEVEVSNSSSVITSVPGQPLEINIQPGTSINDQPSSSSQAIQVCAPARSTNIPYPPTLFLDSSILADVCEDIFQELIKLVQARNNLVHEDSYVKQWRRLKERVDVVLTELQRSCLDAQDTTQNNLPD</sequence>
<comment type="caution">
    <text evidence="1">The sequence shown here is derived from an EMBL/GenBank/DDBJ whole genome shotgun (WGS) entry which is preliminary data.</text>
</comment>
<dbReference type="Gramene" id="rna14893">
    <property type="protein sequence ID" value="RHN66803.1"/>
    <property type="gene ID" value="gene14893"/>
</dbReference>
<gene>
    <name evidence="1" type="ORF">MtrunA17_Chr3g0095601</name>
</gene>